<feature type="domain" description="AB hydrolase-1" evidence="8">
    <location>
        <begin position="39"/>
        <end position="159"/>
    </location>
</feature>
<dbReference type="EC" id="3.3.2.10" evidence="2"/>
<dbReference type="InterPro" id="IPR000639">
    <property type="entry name" value="Epox_hydrolase-like"/>
</dbReference>
<evidence type="ECO:0000256" key="1">
    <source>
        <dbReference type="ARBA" id="ARBA00004721"/>
    </source>
</evidence>
<comment type="similarity">
    <text evidence="4">Belongs to the AB hydrolase superfamily. Epoxide hydrolase family.</text>
</comment>
<dbReference type="InterPro" id="IPR000073">
    <property type="entry name" value="AB_hydrolase_1"/>
</dbReference>
<evidence type="ECO:0000256" key="2">
    <source>
        <dbReference type="ARBA" id="ARBA00013006"/>
    </source>
</evidence>
<comment type="catalytic activity">
    <reaction evidence="5">
        <text>an epoxide + H2O = an ethanediol</text>
        <dbReference type="Rhea" id="RHEA:19037"/>
        <dbReference type="ChEBI" id="CHEBI:15377"/>
        <dbReference type="ChEBI" id="CHEBI:32955"/>
        <dbReference type="ChEBI" id="CHEBI:140594"/>
        <dbReference type="EC" id="3.3.2.10"/>
    </reaction>
    <physiologicalReaction direction="left-to-right" evidence="5">
        <dbReference type="Rhea" id="RHEA:19038"/>
    </physiologicalReaction>
</comment>
<evidence type="ECO:0000256" key="4">
    <source>
        <dbReference type="ARBA" id="ARBA00038334"/>
    </source>
</evidence>
<evidence type="ECO:0000256" key="5">
    <source>
        <dbReference type="ARBA" id="ARBA00051067"/>
    </source>
</evidence>
<dbReference type="FunFam" id="3.40.50.1820:FF:000161">
    <property type="entry name" value="Epoxide hydrolase"/>
    <property type="match status" value="1"/>
</dbReference>
<name>A0AA35YJ26_LACSI</name>
<dbReference type="GO" id="GO:0004301">
    <property type="term" value="F:epoxide hydrolase activity"/>
    <property type="evidence" value="ECO:0007669"/>
    <property type="project" value="UniProtKB-EC"/>
</dbReference>
<evidence type="ECO:0000313" key="9">
    <source>
        <dbReference type="EMBL" id="CAI9274926.1"/>
    </source>
</evidence>
<dbReference type="AlphaFoldDB" id="A0AA35YJ26"/>
<dbReference type="InterPro" id="IPR029058">
    <property type="entry name" value="AB_hydrolase_fold"/>
</dbReference>
<dbReference type="SUPFAM" id="SSF53474">
    <property type="entry name" value="alpha/beta-Hydrolases"/>
    <property type="match status" value="1"/>
</dbReference>
<protein>
    <recommendedName>
        <fullName evidence="2">soluble epoxide hydrolase</fullName>
        <ecNumber evidence="2">3.3.2.10</ecNumber>
    </recommendedName>
</protein>
<evidence type="ECO:0000259" key="8">
    <source>
        <dbReference type="Pfam" id="PF00561"/>
    </source>
</evidence>
<evidence type="ECO:0000256" key="3">
    <source>
        <dbReference type="ARBA" id="ARBA00022801"/>
    </source>
</evidence>
<gene>
    <name evidence="9" type="ORF">LSALG_LOCUS14972</name>
</gene>
<comment type="pathway">
    <text evidence="1">Secondary metabolite biosynthesis; terpenoid biosynthesis.</text>
</comment>
<keyword evidence="10" id="KW-1185">Reference proteome</keyword>
<evidence type="ECO:0000256" key="7">
    <source>
        <dbReference type="ARBA" id="ARBA00093212"/>
    </source>
</evidence>
<dbReference type="PRINTS" id="PR00412">
    <property type="entry name" value="EPOXHYDRLASE"/>
</dbReference>
<dbReference type="Gene3D" id="3.40.50.1820">
    <property type="entry name" value="alpha/beta hydrolase"/>
    <property type="match status" value="1"/>
</dbReference>
<sequence length="336" mass="37923">MIHNIAFTEEIKNEMEGIVHKTISVNGLDMHIAEKGKGPIVLFVHGFPELWYSWRHQIVYLADHGYRAVAPDLRGYGDTTGAPVNDPTKFTIYHLVGDLVGLIDAIAIEGEKVFVVGHDWGAVVTWHLCMFRPDKVKALVNLSVPFLPWNPMGDMVKMMIAAYGEDHYMVRFQVPGEIEAELAVMDTKTVVKKLLTFREPGPLYIPKGKGFKHSPIDAPVTLPPWLSEEDVEYFASKLEKTGFTGGVNYYRVLRLNWELSASWSGAKVTVPSKFITGDQDLVYHMPGVKDYIHNGGFQNDVPLLEEVVMMEGAAHFINQEKPDEINKHIIEFLQKF</sequence>
<dbReference type="PANTHER" id="PTHR43329">
    <property type="entry name" value="EPOXIDE HYDROLASE"/>
    <property type="match status" value="1"/>
</dbReference>
<dbReference type="Pfam" id="PF00561">
    <property type="entry name" value="Abhydrolase_1"/>
    <property type="match status" value="1"/>
</dbReference>
<organism evidence="9 10">
    <name type="scientific">Lactuca saligna</name>
    <name type="common">Willowleaf lettuce</name>
    <dbReference type="NCBI Taxonomy" id="75948"/>
    <lineage>
        <taxon>Eukaryota</taxon>
        <taxon>Viridiplantae</taxon>
        <taxon>Streptophyta</taxon>
        <taxon>Embryophyta</taxon>
        <taxon>Tracheophyta</taxon>
        <taxon>Spermatophyta</taxon>
        <taxon>Magnoliopsida</taxon>
        <taxon>eudicotyledons</taxon>
        <taxon>Gunneridae</taxon>
        <taxon>Pentapetalae</taxon>
        <taxon>asterids</taxon>
        <taxon>campanulids</taxon>
        <taxon>Asterales</taxon>
        <taxon>Asteraceae</taxon>
        <taxon>Cichorioideae</taxon>
        <taxon>Cichorieae</taxon>
        <taxon>Lactucinae</taxon>
        <taxon>Lactuca</taxon>
    </lineage>
</organism>
<dbReference type="EMBL" id="OX465079">
    <property type="protein sequence ID" value="CAI9274926.1"/>
    <property type="molecule type" value="Genomic_DNA"/>
</dbReference>
<accession>A0AA35YJ26</accession>
<comment type="catalytic activity">
    <reaction evidence="7">
        <text>(24S)-24,25-epoxycucurbitadienol + H2O = (24R)-24,25-dihydroxycucurbitadienol</text>
        <dbReference type="Rhea" id="RHEA:81855"/>
        <dbReference type="ChEBI" id="CHEBI:15377"/>
        <dbReference type="ChEBI" id="CHEBI:229949"/>
        <dbReference type="ChEBI" id="CHEBI:229950"/>
    </reaction>
    <physiologicalReaction direction="left-to-right" evidence="7">
        <dbReference type="Rhea" id="RHEA:81856"/>
    </physiologicalReaction>
</comment>
<evidence type="ECO:0000256" key="6">
    <source>
        <dbReference type="ARBA" id="ARBA00058358"/>
    </source>
</evidence>
<evidence type="ECO:0000313" key="10">
    <source>
        <dbReference type="Proteomes" id="UP001177003"/>
    </source>
</evidence>
<proteinExistence type="inferred from homology"/>
<keyword evidence="3" id="KW-0378">Hydrolase</keyword>
<comment type="function">
    <text evidence="6">Epoxide hydrolase involved in the biosynthesis of cucurbitacin and mogroside tetracyclic triterpene natural products (e.g. siamenoside I and mogrosides IV, V and VI). Cucurbitacins have cytotoxic properties and exhibit deterrent taste as a defense barrier against herbivores. Mogrosides are nonsugar highly oxygenated compounds used as high-intensity zero-calorie sweeteners; they also possess pharmacological properties such as regulating immunity, lowering blood sugar and lipid levels, protecting the liver, and acting as antioxidants and antitumor agents. Catalyzes the hydrolysis of aromatic epoxide-containing substrates, such as the conversion of 24,25-epoxycucurbitadienol to 24,25-dihydroxycucurbitadienol.</text>
</comment>
<dbReference type="Proteomes" id="UP001177003">
    <property type="component" value="Chromosome 3"/>
</dbReference>
<reference evidence="9" key="1">
    <citation type="submission" date="2023-04" db="EMBL/GenBank/DDBJ databases">
        <authorList>
            <person name="Vijverberg K."/>
            <person name="Xiong W."/>
            <person name="Schranz E."/>
        </authorList>
    </citation>
    <scope>NUCLEOTIDE SEQUENCE</scope>
</reference>